<dbReference type="InterPro" id="IPR012902">
    <property type="entry name" value="N_methyl_site"/>
</dbReference>
<evidence type="ECO:0000256" key="8">
    <source>
        <dbReference type="RuleBase" id="RU000389"/>
    </source>
</evidence>
<evidence type="ECO:0000256" key="7">
    <source>
        <dbReference type="ARBA" id="ARBA00023157"/>
    </source>
</evidence>
<dbReference type="Pfam" id="PF07963">
    <property type="entry name" value="N_methyl"/>
    <property type="match status" value="1"/>
</dbReference>
<protein>
    <submittedName>
        <fullName evidence="10">Prepilin-type N-terminal cleavage/methylation domain-containing protein</fullName>
    </submittedName>
</protein>
<dbReference type="PANTHER" id="PTHR30093">
    <property type="entry name" value="GENERAL SECRETION PATHWAY PROTEIN G"/>
    <property type="match status" value="1"/>
</dbReference>
<evidence type="ECO:0000256" key="2">
    <source>
        <dbReference type="ARBA" id="ARBA00005233"/>
    </source>
</evidence>
<dbReference type="KEGG" id="cvc:BKX93_16400"/>
<dbReference type="EMBL" id="CP017707">
    <property type="protein sequence ID" value="AOZ51425.1"/>
    <property type="molecule type" value="Genomic_DNA"/>
</dbReference>
<dbReference type="PANTHER" id="PTHR30093:SF34">
    <property type="entry name" value="PREPILIN PEPTIDASE-DEPENDENT PROTEIN D"/>
    <property type="match status" value="1"/>
</dbReference>
<dbReference type="InterPro" id="IPR045584">
    <property type="entry name" value="Pilin-like"/>
</dbReference>
<proteinExistence type="inferred from homology"/>
<dbReference type="GeneID" id="80368135"/>
<dbReference type="PROSITE" id="PS00409">
    <property type="entry name" value="PROKAR_NTER_METHYL"/>
    <property type="match status" value="1"/>
</dbReference>
<dbReference type="AlphaFoldDB" id="A0A1D9LJH3"/>
<evidence type="ECO:0000256" key="1">
    <source>
        <dbReference type="ARBA" id="ARBA00004167"/>
    </source>
</evidence>
<dbReference type="GO" id="GO:0016020">
    <property type="term" value="C:membrane"/>
    <property type="evidence" value="ECO:0007669"/>
    <property type="project" value="UniProtKB-SubCell"/>
</dbReference>
<keyword evidence="8" id="KW-0281">Fimbrium</keyword>
<evidence type="ECO:0000256" key="9">
    <source>
        <dbReference type="SAM" id="Phobius"/>
    </source>
</evidence>
<feature type="transmembrane region" description="Helical" evidence="9">
    <location>
        <begin position="12"/>
        <end position="33"/>
    </location>
</feature>
<comment type="subcellular location">
    <subcellularLocation>
        <location evidence="1">Membrane</location>
        <topology evidence="1">Single-pass membrane protein</topology>
    </subcellularLocation>
</comment>
<name>A0A1D9LJH3_9NEIS</name>
<dbReference type="NCBIfam" id="TIGR02532">
    <property type="entry name" value="IV_pilin_GFxxxE"/>
    <property type="match status" value="1"/>
</dbReference>
<evidence type="ECO:0000313" key="10">
    <source>
        <dbReference type="EMBL" id="AOZ51425.1"/>
    </source>
</evidence>
<sequence>MKKQHRQRGFTLIELMIVVAIVGILAAIAIPAYQDYTKRARVSEGLSLADAAKTAVTEYYATNNSFAASGSSPYNTTYGLATSITGSAVSSVNVLASGVIQITYNSTVSNGAQVDLVPLVTAGSVQWYCTYTGSGTTAIGTQLSANWVPSTCRQ</sequence>
<dbReference type="GO" id="GO:0044096">
    <property type="term" value="C:type IV pilus"/>
    <property type="evidence" value="ECO:0007669"/>
    <property type="project" value="TreeGrafter"/>
</dbReference>
<dbReference type="Proteomes" id="UP000178776">
    <property type="component" value="Chromosome"/>
</dbReference>
<dbReference type="GO" id="GO:0007155">
    <property type="term" value="P:cell adhesion"/>
    <property type="evidence" value="ECO:0007669"/>
    <property type="project" value="InterPro"/>
</dbReference>
<keyword evidence="4 9" id="KW-0812">Transmembrane</keyword>
<keyword evidence="7" id="KW-1015">Disulfide bond</keyword>
<gene>
    <name evidence="10" type="ORF">BKX93_16400</name>
</gene>
<organism evidence="10 11">
    <name type="scientific">Chromobacterium vaccinii</name>
    <dbReference type="NCBI Taxonomy" id="1108595"/>
    <lineage>
        <taxon>Bacteria</taxon>
        <taxon>Pseudomonadati</taxon>
        <taxon>Pseudomonadota</taxon>
        <taxon>Betaproteobacteria</taxon>
        <taxon>Neisseriales</taxon>
        <taxon>Chromobacteriaceae</taxon>
        <taxon>Chromobacterium</taxon>
    </lineage>
</organism>
<evidence type="ECO:0000256" key="5">
    <source>
        <dbReference type="ARBA" id="ARBA00022989"/>
    </source>
</evidence>
<accession>A0A1D9LJH3</accession>
<dbReference type="InterPro" id="IPR002416">
    <property type="entry name" value="T2SS_protein-GspH"/>
</dbReference>
<comment type="similarity">
    <text evidence="2 8">Belongs to the N-Me-Phe pilin family.</text>
</comment>
<dbReference type="GO" id="GO:0015627">
    <property type="term" value="C:type II protein secretion system complex"/>
    <property type="evidence" value="ECO:0007669"/>
    <property type="project" value="InterPro"/>
</dbReference>
<dbReference type="Gene3D" id="3.30.700.10">
    <property type="entry name" value="Glycoprotein, Type 4 Pilin"/>
    <property type="match status" value="1"/>
</dbReference>
<evidence type="ECO:0000313" key="11">
    <source>
        <dbReference type="Proteomes" id="UP000178776"/>
    </source>
</evidence>
<dbReference type="InterPro" id="IPR001082">
    <property type="entry name" value="Pilin"/>
</dbReference>
<dbReference type="SUPFAM" id="SSF54523">
    <property type="entry name" value="Pili subunits"/>
    <property type="match status" value="1"/>
</dbReference>
<dbReference type="STRING" id="1108595.BKX93_16400"/>
<dbReference type="GO" id="GO:0043107">
    <property type="term" value="P:type IV pilus-dependent motility"/>
    <property type="evidence" value="ECO:0007669"/>
    <property type="project" value="TreeGrafter"/>
</dbReference>
<dbReference type="RefSeq" id="WP_046166909.1">
    <property type="nucleotide sequence ID" value="NZ_CP017707.1"/>
</dbReference>
<dbReference type="PRINTS" id="PR00885">
    <property type="entry name" value="BCTERIALGSPH"/>
</dbReference>
<reference evidence="10 11" key="1">
    <citation type="submission" date="2016-10" db="EMBL/GenBank/DDBJ databases">
        <title>Chromobacterium muskegensis sp. nov., an insecticidal bacterium isolated from Sphagnum bogs.</title>
        <authorList>
            <person name="Sparks M.E."/>
            <person name="Blackburn M.B."/>
            <person name="Gundersen-Rindal D.E."/>
            <person name="Mitchell A."/>
            <person name="Farrar R."/>
            <person name="Kuhar D."/>
        </authorList>
    </citation>
    <scope>NUCLEOTIDE SEQUENCE [LARGE SCALE GENOMIC DNA]</scope>
    <source>
        <strain evidence="10 11">21-1</strain>
    </source>
</reference>
<dbReference type="GO" id="GO:0015628">
    <property type="term" value="P:protein secretion by the type II secretion system"/>
    <property type="evidence" value="ECO:0007669"/>
    <property type="project" value="InterPro"/>
</dbReference>
<keyword evidence="3" id="KW-0488">Methylation</keyword>
<keyword evidence="6 9" id="KW-0472">Membrane</keyword>
<dbReference type="Pfam" id="PF00114">
    <property type="entry name" value="Pilin"/>
    <property type="match status" value="1"/>
</dbReference>
<evidence type="ECO:0000256" key="6">
    <source>
        <dbReference type="ARBA" id="ARBA00023136"/>
    </source>
</evidence>
<keyword evidence="5 9" id="KW-1133">Transmembrane helix</keyword>
<evidence type="ECO:0000256" key="3">
    <source>
        <dbReference type="ARBA" id="ARBA00022481"/>
    </source>
</evidence>
<evidence type="ECO:0000256" key="4">
    <source>
        <dbReference type="ARBA" id="ARBA00022692"/>
    </source>
</evidence>